<dbReference type="OrthoDB" id="2803068at2759"/>
<proteinExistence type="predicted"/>
<dbReference type="InterPro" id="IPR011009">
    <property type="entry name" value="Kinase-like_dom_sf"/>
</dbReference>
<dbReference type="GeneID" id="18910311"/>
<reference evidence="1 2" key="1">
    <citation type="journal article" date="2012" name="BMC Genomics">
        <title>Comparative genomics of the white-rot fungi, Phanerochaete carnosa and P. chrysosporium, to elucidate the genetic basis of the distinct wood types they colonize.</title>
        <authorList>
            <person name="Suzuki H."/>
            <person name="MacDonald J."/>
            <person name="Syed K."/>
            <person name="Salamov A."/>
            <person name="Hori C."/>
            <person name="Aerts A."/>
            <person name="Henrissat B."/>
            <person name="Wiebenga A."/>
            <person name="vanKuyk P.A."/>
            <person name="Barry K."/>
            <person name="Lindquist E."/>
            <person name="LaButti K."/>
            <person name="Lapidus A."/>
            <person name="Lucas S."/>
            <person name="Coutinho P."/>
            <person name="Gong Y."/>
            <person name="Samejima M."/>
            <person name="Mahadevan R."/>
            <person name="Abou-Zaid M."/>
            <person name="de Vries R.P."/>
            <person name="Igarashi K."/>
            <person name="Yadav J.S."/>
            <person name="Grigoriev I.V."/>
            <person name="Master E.R."/>
        </authorList>
    </citation>
    <scope>NUCLEOTIDE SEQUENCE [LARGE SCALE GENOMIC DNA]</scope>
    <source>
        <strain evidence="1 2">HHB-10118-sp</strain>
    </source>
</reference>
<dbReference type="AlphaFoldDB" id="K5W2B3"/>
<organism evidence="1 2">
    <name type="scientific">Phanerochaete carnosa (strain HHB-10118-sp)</name>
    <name type="common">White-rot fungus</name>
    <name type="synonym">Peniophora carnosa</name>
    <dbReference type="NCBI Taxonomy" id="650164"/>
    <lineage>
        <taxon>Eukaryota</taxon>
        <taxon>Fungi</taxon>
        <taxon>Dikarya</taxon>
        <taxon>Basidiomycota</taxon>
        <taxon>Agaricomycotina</taxon>
        <taxon>Agaricomycetes</taxon>
        <taxon>Polyporales</taxon>
        <taxon>Phanerochaetaceae</taxon>
        <taxon>Phanerochaete</taxon>
    </lineage>
</organism>
<evidence type="ECO:0008006" key="3">
    <source>
        <dbReference type="Google" id="ProtNLM"/>
    </source>
</evidence>
<dbReference type="KEGG" id="pco:PHACADRAFT_185823"/>
<dbReference type="RefSeq" id="XP_007397746.1">
    <property type="nucleotide sequence ID" value="XM_007397684.1"/>
</dbReference>
<gene>
    <name evidence="1" type="ORF">PHACADRAFT_185823</name>
</gene>
<evidence type="ECO:0000313" key="2">
    <source>
        <dbReference type="Proteomes" id="UP000008370"/>
    </source>
</evidence>
<dbReference type="HOGENOM" id="CLU_013871_2_0_1"/>
<protein>
    <recommendedName>
        <fullName evidence="3">Aminoglycoside phosphotransferase domain-containing protein</fullName>
    </recommendedName>
</protein>
<evidence type="ECO:0000313" key="1">
    <source>
        <dbReference type="EMBL" id="EKM53039.1"/>
    </source>
</evidence>
<dbReference type="Proteomes" id="UP000008370">
    <property type="component" value="Unassembled WGS sequence"/>
</dbReference>
<dbReference type="EMBL" id="JH930474">
    <property type="protein sequence ID" value="EKM53039.1"/>
    <property type="molecule type" value="Genomic_DNA"/>
</dbReference>
<keyword evidence="2" id="KW-1185">Reference proteome</keyword>
<sequence>MQYCPWRPPWTLSRSLGQYFTETPSTRHCGYLTSYTQDVGSTHELRSIIKVVFADPSWLASESPLAGLTKNDVMIELYQLPEWPCARDSPNTTIKEAFADIITDEYLTSACVTIFTSSPYAEVEKRENLVVILEPYLRPRSLKRTRSGSFKEGKSGFMSDREEMAAAALDQVTKIQESQMLQQVHNYRPLASAARPVHIYHPLFANFQRMINRSDSEGEPFSSEELDSAHFFIHDCSKYHRSKTGRKDAIFSNLADLVTPWGPARVLDGAIFSVSSHLDKHFKPTLAMHIIENGISEGSRDPITQAELRYADALRQLSPCPCFLIGTAGPYITVNGAVFADDFISQRLADVCVVPCATISGKSPTDEAARRVARFFHALKDSLEKLEAYYTGLAVPAPAHTPSGKPRFIGPYFTRFTRADGTEVMFKYTGHLSHDYPVKAAFTALVDTGSGTKSNVVVKFAPEYSPEGHAFLSEAVASVGNMYVVVMDFVRHYDRALSGTDRACVRKAMKLLHDKDLVFGDLHLPNVMQCYEGGAMLIDFDWCGKEGEARYPIDILIAEDMPWHEGVLRGGLITKEHDLHLLKELVGGR</sequence>
<name>K5W2B3_PHACS</name>
<dbReference type="InParanoid" id="K5W2B3"/>
<accession>K5W2B3</accession>
<dbReference type="SUPFAM" id="SSF56112">
    <property type="entry name" value="Protein kinase-like (PK-like)"/>
    <property type="match status" value="1"/>
</dbReference>